<evidence type="ECO:0000313" key="6">
    <source>
        <dbReference type="Proteomes" id="UP000694546"/>
    </source>
</evidence>
<reference evidence="5" key="2">
    <citation type="submission" date="2025-09" db="UniProtKB">
        <authorList>
            <consortium name="Ensembl"/>
        </authorList>
    </citation>
    <scope>IDENTIFICATION</scope>
</reference>
<proteinExistence type="inferred from homology"/>
<dbReference type="Ensembl" id="ENSGMOT00000035944.1">
    <property type="protein sequence ID" value="ENSGMOP00000052300.1"/>
    <property type="gene ID" value="ENSGMOG00000035637.1"/>
</dbReference>
<feature type="domain" description="Sulfotransferase" evidence="4">
    <location>
        <begin position="200"/>
        <end position="228"/>
    </location>
</feature>
<evidence type="ECO:0000313" key="5">
    <source>
        <dbReference type="Ensembl" id="ENSGMOP00000052300.1"/>
    </source>
</evidence>
<evidence type="ECO:0000256" key="2">
    <source>
        <dbReference type="ARBA" id="ARBA00022679"/>
    </source>
</evidence>
<dbReference type="Gene3D" id="3.40.50.300">
    <property type="entry name" value="P-loop containing nucleotide triphosphate hydrolases"/>
    <property type="match status" value="1"/>
</dbReference>
<sequence>MVTWLAKVFNSQKFPALSKVVKAALSIFHGPLVEASFNLMGDIIDPKSRTTWMQEIVPLIISQGDPELVDTVPNWDRVPWLEETRACDLNLDQRPSPRVFITHFKYDMMSTGFFKVKPRVIYVMRNPRDAFTSYSHFSRMIHICNDLFSSLIFVVFGSWFDHVKGWLSVGEQQHIMYISYEQMILVRRLQIQLKIPLCLSCIVGDWKNHLTVAEAEYFDEFYQKKMQHVKHTFDWD</sequence>
<dbReference type="PANTHER" id="PTHR11783">
    <property type="entry name" value="SULFOTRANSFERASE SULT"/>
    <property type="match status" value="1"/>
</dbReference>
<evidence type="ECO:0000256" key="1">
    <source>
        <dbReference type="ARBA" id="ARBA00005771"/>
    </source>
</evidence>
<dbReference type="InterPro" id="IPR000863">
    <property type="entry name" value="Sulfotransferase_dom"/>
</dbReference>
<keyword evidence="6" id="KW-1185">Reference proteome</keyword>
<dbReference type="GeneTree" id="ENSGT00940000164900"/>
<dbReference type="AlphaFoldDB" id="A0A8C5BWR0"/>
<dbReference type="EC" id="2.8.2.-" evidence="3"/>
<name>A0A8C5BWR0_GADMO</name>
<protein>
    <recommendedName>
        <fullName evidence="3">Sulfotransferase</fullName>
        <ecNumber evidence="3">2.8.2.-</ecNumber>
    </recommendedName>
</protein>
<keyword evidence="2 3" id="KW-0808">Transferase</keyword>
<dbReference type="GO" id="GO:0008146">
    <property type="term" value="F:sulfotransferase activity"/>
    <property type="evidence" value="ECO:0007669"/>
    <property type="project" value="InterPro"/>
</dbReference>
<accession>A0A8C5BWR0</accession>
<evidence type="ECO:0000256" key="3">
    <source>
        <dbReference type="RuleBase" id="RU361155"/>
    </source>
</evidence>
<organism evidence="5 6">
    <name type="scientific">Gadus morhua</name>
    <name type="common">Atlantic cod</name>
    <dbReference type="NCBI Taxonomy" id="8049"/>
    <lineage>
        <taxon>Eukaryota</taxon>
        <taxon>Metazoa</taxon>
        <taxon>Chordata</taxon>
        <taxon>Craniata</taxon>
        <taxon>Vertebrata</taxon>
        <taxon>Euteleostomi</taxon>
        <taxon>Actinopterygii</taxon>
        <taxon>Neopterygii</taxon>
        <taxon>Teleostei</taxon>
        <taxon>Neoteleostei</taxon>
        <taxon>Acanthomorphata</taxon>
        <taxon>Zeiogadaria</taxon>
        <taxon>Gadariae</taxon>
        <taxon>Gadiformes</taxon>
        <taxon>Gadoidei</taxon>
        <taxon>Gadidae</taxon>
        <taxon>Gadus</taxon>
    </lineage>
</organism>
<dbReference type="Pfam" id="PF00685">
    <property type="entry name" value="Sulfotransfer_1"/>
    <property type="match status" value="2"/>
</dbReference>
<dbReference type="Proteomes" id="UP000694546">
    <property type="component" value="Chromosome 16"/>
</dbReference>
<dbReference type="SUPFAM" id="SSF52540">
    <property type="entry name" value="P-loop containing nucleoside triphosphate hydrolases"/>
    <property type="match status" value="1"/>
</dbReference>
<reference evidence="5" key="1">
    <citation type="submission" date="2025-08" db="UniProtKB">
        <authorList>
            <consortium name="Ensembl"/>
        </authorList>
    </citation>
    <scope>IDENTIFICATION</scope>
</reference>
<dbReference type="InterPro" id="IPR027417">
    <property type="entry name" value="P-loop_NTPase"/>
</dbReference>
<evidence type="ECO:0000259" key="4">
    <source>
        <dbReference type="Pfam" id="PF00685"/>
    </source>
</evidence>
<comment type="similarity">
    <text evidence="1 3">Belongs to the sulfotransferase 1 family.</text>
</comment>
<feature type="domain" description="Sulfotransferase" evidence="4">
    <location>
        <begin position="46"/>
        <end position="185"/>
    </location>
</feature>